<evidence type="ECO:0000313" key="3">
    <source>
        <dbReference type="Proteomes" id="UP000460950"/>
    </source>
</evidence>
<dbReference type="Proteomes" id="UP000460950">
    <property type="component" value="Unassembled WGS sequence"/>
</dbReference>
<protein>
    <submittedName>
        <fullName evidence="2">Uncharacterized protein</fullName>
    </submittedName>
</protein>
<evidence type="ECO:0000313" key="2">
    <source>
        <dbReference type="EMBL" id="MSS51138.1"/>
    </source>
</evidence>
<dbReference type="EMBL" id="VULU01000031">
    <property type="protein sequence ID" value="MSS49589.1"/>
    <property type="molecule type" value="Genomic_DNA"/>
</dbReference>
<organism evidence="2 3">
    <name type="scientific">Phocaeicola vulgatus</name>
    <name type="common">Bacteroides vulgatus</name>
    <dbReference type="NCBI Taxonomy" id="821"/>
    <lineage>
        <taxon>Bacteria</taxon>
        <taxon>Pseudomonadati</taxon>
        <taxon>Bacteroidota</taxon>
        <taxon>Bacteroidia</taxon>
        <taxon>Bacteroidales</taxon>
        <taxon>Bacteroidaceae</taxon>
        <taxon>Phocaeicola</taxon>
    </lineage>
</organism>
<accession>A0A7K0JN93</accession>
<gene>
    <name evidence="1" type="ORF">FYJ30_15145</name>
    <name evidence="2" type="ORF">FYJ30_23465</name>
</gene>
<reference evidence="2 3" key="1">
    <citation type="submission" date="2019-09" db="EMBL/GenBank/DDBJ databases">
        <title>In-depth cultivation of the pig gut microbiome towards novel bacterial diversity and tailored functional studies.</title>
        <authorList>
            <person name="Wylensek D."/>
            <person name="Hitch T.C.A."/>
            <person name="Clavel T."/>
        </authorList>
    </citation>
    <scope>NUCLEOTIDE SEQUENCE [LARGE SCALE GENOMIC DNA]</scope>
    <source>
        <strain evidence="2 3">WCA-389-WT-3C</strain>
    </source>
</reference>
<name>A0A7K0JN93_PHOVU</name>
<evidence type="ECO:0000313" key="1">
    <source>
        <dbReference type="EMBL" id="MSS49589.1"/>
    </source>
</evidence>
<dbReference type="RefSeq" id="WP_154577544.1">
    <property type="nucleotide sequence ID" value="NZ_VULU01000031.1"/>
</dbReference>
<sequence>MSLSGNMMSEVPDSATLSRAFGELFSGAKETFDGLQKELAGFLPSMPGMPVGKFGDLSVGIDMHPTVTPPSPVMAVPHVGKVYDIMAEIMAGLAAAMPEQTGGIGAVAAAMAKGMAPSVKVHGKW</sequence>
<comment type="caution">
    <text evidence="2">The sequence shown here is derived from an EMBL/GenBank/DDBJ whole genome shotgun (WGS) entry which is preliminary data.</text>
</comment>
<dbReference type="EMBL" id="VULU01000102">
    <property type="protein sequence ID" value="MSS51138.1"/>
    <property type="molecule type" value="Genomic_DNA"/>
</dbReference>
<dbReference type="AlphaFoldDB" id="A0A7K0JN93"/>
<feature type="non-terminal residue" evidence="2">
    <location>
        <position position="125"/>
    </location>
</feature>
<proteinExistence type="predicted"/>